<evidence type="ECO:0000256" key="4">
    <source>
        <dbReference type="RuleBase" id="RU003476"/>
    </source>
</evidence>
<evidence type="ECO:0000259" key="5">
    <source>
        <dbReference type="PROSITE" id="PS51462"/>
    </source>
</evidence>
<dbReference type="Proteomes" id="UP000320338">
    <property type="component" value="Unassembled WGS sequence"/>
</dbReference>
<dbReference type="RefSeq" id="WP_281283704.1">
    <property type="nucleotide sequence ID" value="NZ_BAAARZ010000097.1"/>
</dbReference>
<dbReference type="CDD" id="cd02883">
    <property type="entry name" value="NUDIX_Hydrolase"/>
    <property type="match status" value="1"/>
</dbReference>
<dbReference type="PANTHER" id="PTHR43046:SF14">
    <property type="entry name" value="MUTT_NUDIX FAMILY PROTEIN"/>
    <property type="match status" value="1"/>
</dbReference>
<evidence type="ECO:0000256" key="2">
    <source>
        <dbReference type="ARBA" id="ARBA00005582"/>
    </source>
</evidence>
<dbReference type="Pfam" id="PF00293">
    <property type="entry name" value="NUDIX"/>
    <property type="match status" value="1"/>
</dbReference>
<dbReference type="EMBL" id="BJNG01000044">
    <property type="protein sequence ID" value="GEC22395.1"/>
    <property type="molecule type" value="Genomic_DNA"/>
</dbReference>
<organism evidence="6 7">
    <name type="scientific">Pseudonocardia hydrocarbonoxydans</name>
    <dbReference type="NCBI Taxonomy" id="76726"/>
    <lineage>
        <taxon>Bacteria</taxon>
        <taxon>Bacillati</taxon>
        <taxon>Actinomycetota</taxon>
        <taxon>Actinomycetes</taxon>
        <taxon>Pseudonocardiales</taxon>
        <taxon>Pseudonocardiaceae</taxon>
        <taxon>Pseudonocardia</taxon>
    </lineage>
</organism>
<dbReference type="InterPro" id="IPR015797">
    <property type="entry name" value="NUDIX_hydrolase-like_dom_sf"/>
</dbReference>
<dbReference type="AlphaFoldDB" id="A0A4Y3WU37"/>
<evidence type="ECO:0000313" key="6">
    <source>
        <dbReference type="EMBL" id="GEC22395.1"/>
    </source>
</evidence>
<proteinExistence type="inferred from homology"/>
<dbReference type="PRINTS" id="PR00502">
    <property type="entry name" value="NUDIXFAMILY"/>
</dbReference>
<name>A0A4Y3WU37_9PSEU</name>
<dbReference type="PANTHER" id="PTHR43046">
    <property type="entry name" value="GDP-MANNOSE MANNOSYL HYDROLASE"/>
    <property type="match status" value="1"/>
</dbReference>
<dbReference type="GO" id="GO:0016787">
    <property type="term" value="F:hydrolase activity"/>
    <property type="evidence" value="ECO:0007669"/>
    <property type="project" value="UniProtKB-KW"/>
</dbReference>
<dbReference type="InterPro" id="IPR020476">
    <property type="entry name" value="Nudix_hydrolase"/>
</dbReference>
<comment type="cofactor">
    <cofactor evidence="1">
        <name>Mg(2+)</name>
        <dbReference type="ChEBI" id="CHEBI:18420"/>
    </cofactor>
</comment>
<comment type="similarity">
    <text evidence="2 4">Belongs to the Nudix hydrolase family.</text>
</comment>
<evidence type="ECO:0000256" key="3">
    <source>
        <dbReference type="ARBA" id="ARBA00022801"/>
    </source>
</evidence>
<keyword evidence="3 4" id="KW-0378">Hydrolase</keyword>
<sequence length="142" mass="15116">MGEGELRSRVGAYVVCVRERSVLLVRFTGVDRWALPGGGLDHGEHPRDAAVREVAEETGLQVALGPLLEVGSRVWDDRAYRLHMISIIYAGEITGGTLRHEVGGSSDHAAWVPLADVAALDRSRMVDVGLAAAGITPGAPPR</sequence>
<protein>
    <recommendedName>
        <fullName evidence="5">Nudix hydrolase domain-containing protein</fullName>
    </recommendedName>
</protein>
<evidence type="ECO:0000256" key="1">
    <source>
        <dbReference type="ARBA" id="ARBA00001946"/>
    </source>
</evidence>
<dbReference type="Gene3D" id="3.90.79.10">
    <property type="entry name" value="Nucleoside Triphosphate Pyrophosphohydrolase"/>
    <property type="match status" value="1"/>
</dbReference>
<dbReference type="SUPFAM" id="SSF55811">
    <property type="entry name" value="Nudix"/>
    <property type="match status" value="1"/>
</dbReference>
<dbReference type="InterPro" id="IPR000086">
    <property type="entry name" value="NUDIX_hydrolase_dom"/>
</dbReference>
<dbReference type="PROSITE" id="PS00893">
    <property type="entry name" value="NUDIX_BOX"/>
    <property type="match status" value="1"/>
</dbReference>
<accession>A0A4Y3WU37</accession>
<evidence type="ECO:0000313" key="7">
    <source>
        <dbReference type="Proteomes" id="UP000320338"/>
    </source>
</evidence>
<dbReference type="PROSITE" id="PS51462">
    <property type="entry name" value="NUDIX"/>
    <property type="match status" value="1"/>
</dbReference>
<dbReference type="InterPro" id="IPR020084">
    <property type="entry name" value="NUDIX_hydrolase_CS"/>
</dbReference>
<gene>
    <name evidence="6" type="ORF">PHY01_46780</name>
</gene>
<comment type="caution">
    <text evidence="6">The sequence shown here is derived from an EMBL/GenBank/DDBJ whole genome shotgun (WGS) entry which is preliminary data.</text>
</comment>
<reference evidence="6 7" key="1">
    <citation type="submission" date="2019-06" db="EMBL/GenBank/DDBJ databases">
        <title>Whole genome shotgun sequence of Pseudonocardia hydrocarbonoxydans NBRC 14498.</title>
        <authorList>
            <person name="Hosoyama A."/>
            <person name="Uohara A."/>
            <person name="Ohji S."/>
            <person name="Ichikawa N."/>
        </authorList>
    </citation>
    <scope>NUCLEOTIDE SEQUENCE [LARGE SCALE GENOMIC DNA]</scope>
    <source>
        <strain evidence="6 7">NBRC 14498</strain>
    </source>
</reference>
<feature type="domain" description="Nudix hydrolase" evidence="5">
    <location>
        <begin position="5"/>
        <end position="134"/>
    </location>
</feature>
<keyword evidence="7" id="KW-1185">Reference proteome</keyword>